<dbReference type="Proteomes" id="UP001161276">
    <property type="component" value="Unassembled WGS sequence"/>
</dbReference>
<evidence type="ECO:0000313" key="2">
    <source>
        <dbReference type="Proteomes" id="UP001161276"/>
    </source>
</evidence>
<comment type="caution">
    <text evidence="1">The sequence shown here is derived from an EMBL/GenBank/DDBJ whole genome shotgun (WGS) entry which is preliminary data.</text>
</comment>
<dbReference type="Gene3D" id="3.40.50.300">
    <property type="entry name" value="P-loop containing nucleotide triphosphate hydrolases"/>
    <property type="match status" value="1"/>
</dbReference>
<gene>
    <name evidence="1" type="ORF">N5K24_27910</name>
</gene>
<accession>A0AA43B545</accession>
<reference evidence="1" key="1">
    <citation type="submission" date="2022-09" db="EMBL/GenBank/DDBJ databases">
        <title>Intensive care unit water sources are persistently colonized with multi-drug resistant bacteria and are the site of extensive horizontal gene transfer of antibiotic resistance genes.</title>
        <authorList>
            <person name="Diorio-Toth L."/>
        </authorList>
    </citation>
    <scope>NUCLEOTIDE SEQUENCE</scope>
    <source>
        <strain evidence="1">GD03676</strain>
    </source>
</reference>
<dbReference type="RefSeq" id="WP_280029633.1">
    <property type="nucleotide sequence ID" value="NZ_JAOCKG010000020.1"/>
</dbReference>
<dbReference type="PANTHER" id="PTHR39206:SF1">
    <property type="entry name" value="SLL8004 PROTEIN"/>
    <property type="match status" value="1"/>
</dbReference>
<dbReference type="SUPFAM" id="SSF52540">
    <property type="entry name" value="P-loop containing nucleoside triphosphate hydrolases"/>
    <property type="match status" value="1"/>
</dbReference>
<dbReference type="AlphaFoldDB" id="A0AA43B545"/>
<organism evidence="1 2">
    <name type="scientific">Achromobacter marplatensis</name>
    <dbReference type="NCBI Taxonomy" id="470868"/>
    <lineage>
        <taxon>Bacteria</taxon>
        <taxon>Pseudomonadati</taxon>
        <taxon>Pseudomonadota</taxon>
        <taxon>Betaproteobacteria</taxon>
        <taxon>Burkholderiales</taxon>
        <taxon>Alcaligenaceae</taxon>
        <taxon>Achromobacter</taxon>
    </lineage>
</organism>
<sequence length="196" mass="21866">MTIPQLWIVAGPNGAGKSTLISDRLHGRLPFVNPDDIARRISPTDFDNPRNIILAGRQALKERRAHLAALDSFAIETTLTGNSALDLISTAKTLGYKINLIFVGLDDVALSMARVALRVRAGGHRVPAKDLLRRFSRSIENLTHASKLVDRLWVLDNSGLRRRLVLSSVQHQSRFLSTKIPEWVPADVLNNLRRRL</sequence>
<dbReference type="PANTHER" id="PTHR39206">
    <property type="entry name" value="SLL8004 PROTEIN"/>
    <property type="match status" value="1"/>
</dbReference>
<evidence type="ECO:0000313" key="1">
    <source>
        <dbReference type="EMBL" id="MDH2054259.1"/>
    </source>
</evidence>
<proteinExistence type="predicted"/>
<name>A0AA43B545_9BURK</name>
<dbReference type="Pfam" id="PF13671">
    <property type="entry name" value="AAA_33"/>
    <property type="match status" value="1"/>
</dbReference>
<protein>
    <submittedName>
        <fullName evidence="1">Zeta toxin family protein</fullName>
    </submittedName>
</protein>
<dbReference type="EMBL" id="JAOCKG010000020">
    <property type="protein sequence ID" value="MDH2054259.1"/>
    <property type="molecule type" value="Genomic_DNA"/>
</dbReference>
<dbReference type="InterPro" id="IPR027417">
    <property type="entry name" value="P-loop_NTPase"/>
</dbReference>